<comment type="similarity">
    <text evidence="8">Belongs to the tRNA nucleotidyltransferase/poly(A) polymerase family.</text>
</comment>
<dbReference type="InterPro" id="IPR050264">
    <property type="entry name" value="Bact_CCA-adding_enz_type3_sf"/>
</dbReference>
<dbReference type="InterPro" id="IPR032828">
    <property type="entry name" value="PolyA_RNA-bd"/>
</dbReference>
<keyword evidence="4" id="KW-0548">Nucleotidyltransferase</keyword>
<evidence type="ECO:0000256" key="4">
    <source>
        <dbReference type="ARBA" id="ARBA00022695"/>
    </source>
</evidence>
<evidence type="ECO:0000259" key="9">
    <source>
        <dbReference type="Pfam" id="PF01743"/>
    </source>
</evidence>
<dbReference type="SUPFAM" id="SSF81301">
    <property type="entry name" value="Nucleotidyltransferase"/>
    <property type="match status" value="1"/>
</dbReference>
<gene>
    <name evidence="11" type="ORF">F3168_15535</name>
</gene>
<dbReference type="RefSeq" id="WP_152579137.1">
    <property type="nucleotide sequence ID" value="NZ_JAATJI010000001.1"/>
</dbReference>
<protein>
    <submittedName>
        <fullName evidence="11">CCA tRNA nucleotidyltransferase</fullName>
    </submittedName>
</protein>
<evidence type="ECO:0000256" key="3">
    <source>
        <dbReference type="ARBA" id="ARBA00022694"/>
    </source>
</evidence>
<dbReference type="GO" id="GO:0000049">
    <property type="term" value="F:tRNA binding"/>
    <property type="evidence" value="ECO:0007669"/>
    <property type="project" value="TreeGrafter"/>
</dbReference>
<dbReference type="EMBL" id="WIOL01000009">
    <property type="protein sequence ID" value="MQT18663.1"/>
    <property type="molecule type" value="Genomic_DNA"/>
</dbReference>
<proteinExistence type="inferred from homology"/>
<keyword evidence="12" id="KW-1185">Reference proteome</keyword>
<dbReference type="InterPro" id="IPR002646">
    <property type="entry name" value="PolA_pol_head_dom"/>
</dbReference>
<dbReference type="Gene3D" id="1.10.3090.10">
    <property type="entry name" value="cca-adding enzyme, domain 2"/>
    <property type="match status" value="1"/>
</dbReference>
<accession>A0A7C9KNP2</accession>
<dbReference type="GO" id="GO:0008033">
    <property type="term" value="P:tRNA processing"/>
    <property type="evidence" value="ECO:0007669"/>
    <property type="project" value="UniProtKB-KW"/>
</dbReference>
<dbReference type="Gene3D" id="3.30.460.10">
    <property type="entry name" value="Beta Polymerase, domain 2"/>
    <property type="match status" value="1"/>
</dbReference>
<dbReference type="GO" id="GO:0046872">
    <property type="term" value="F:metal ion binding"/>
    <property type="evidence" value="ECO:0007669"/>
    <property type="project" value="UniProtKB-KW"/>
</dbReference>
<dbReference type="GO" id="GO:0016779">
    <property type="term" value="F:nucleotidyltransferase activity"/>
    <property type="evidence" value="ECO:0007669"/>
    <property type="project" value="UniProtKB-KW"/>
</dbReference>
<reference evidence="11 12" key="1">
    <citation type="submission" date="2019-09" db="EMBL/GenBank/DDBJ databases">
        <title>Polymorphobacter sp. isolated from a lake in China.</title>
        <authorList>
            <person name="Liu Z."/>
        </authorList>
    </citation>
    <scope>NUCLEOTIDE SEQUENCE [LARGE SCALE GENOMIC DNA]</scope>
    <source>
        <strain evidence="11 12">D40P</strain>
    </source>
</reference>
<dbReference type="GO" id="GO:0000166">
    <property type="term" value="F:nucleotide binding"/>
    <property type="evidence" value="ECO:0007669"/>
    <property type="project" value="UniProtKB-KW"/>
</dbReference>
<feature type="domain" description="Poly A polymerase head" evidence="9">
    <location>
        <begin position="30"/>
        <end position="152"/>
    </location>
</feature>
<keyword evidence="5" id="KW-0479">Metal-binding</keyword>
<dbReference type="SUPFAM" id="SSF81891">
    <property type="entry name" value="Poly A polymerase C-terminal region-like"/>
    <property type="match status" value="1"/>
</dbReference>
<organism evidence="11 12">
    <name type="scientific">Sandarakinorhabdus fusca</name>
    <dbReference type="NCBI Taxonomy" id="1439888"/>
    <lineage>
        <taxon>Bacteria</taxon>
        <taxon>Pseudomonadati</taxon>
        <taxon>Pseudomonadota</taxon>
        <taxon>Alphaproteobacteria</taxon>
        <taxon>Sphingomonadales</taxon>
        <taxon>Sphingosinicellaceae</taxon>
        <taxon>Sandarakinorhabdus</taxon>
    </lineage>
</organism>
<keyword evidence="6" id="KW-0547">Nucleotide-binding</keyword>
<evidence type="ECO:0000256" key="8">
    <source>
        <dbReference type="RuleBase" id="RU003953"/>
    </source>
</evidence>
<evidence type="ECO:0000256" key="7">
    <source>
        <dbReference type="ARBA" id="ARBA00022842"/>
    </source>
</evidence>
<evidence type="ECO:0000256" key="2">
    <source>
        <dbReference type="ARBA" id="ARBA00022679"/>
    </source>
</evidence>
<evidence type="ECO:0000313" key="11">
    <source>
        <dbReference type="EMBL" id="MQT18663.1"/>
    </source>
</evidence>
<keyword evidence="7" id="KW-0460">Magnesium</keyword>
<dbReference type="InterPro" id="IPR043519">
    <property type="entry name" value="NT_sf"/>
</dbReference>
<dbReference type="PANTHER" id="PTHR46173">
    <property type="entry name" value="CCA TRNA NUCLEOTIDYLTRANSFERASE 1, MITOCHONDRIAL"/>
    <property type="match status" value="1"/>
</dbReference>
<feature type="domain" description="tRNA nucleotidyltransferase/poly(A) polymerase RNA and SrmB- binding" evidence="10">
    <location>
        <begin position="192"/>
        <end position="240"/>
    </location>
</feature>
<keyword evidence="8" id="KW-0694">RNA-binding</keyword>
<comment type="caution">
    <text evidence="11">The sequence shown here is derived from an EMBL/GenBank/DDBJ whole genome shotgun (WGS) entry which is preliminary data.</text>
</comment>
<evidence type="ECO:0000313" key="12">
    <source>
        <dbReference type="Proteomes" id="UP000481327"/>
    </source>
</evidence>
<dbReference type="CDD" id="cd05398">
    <property type="entry name" value="NT_ClassII-CCAase"/>
    <property type="match status" value="1"/>
</dbReference>
<dbReference type="Proteomes" id="UP000481327">
    <property type="component" value="Unassembled WGS sequence"/>
</dbReference>
<comment type="cofactor">
    <cofactor evidence="1">
        <name>Mg(2+)</name>
        <dbReference type="ChEBI" id="CHEBI:18420"/>
    </cofactor>
</comment>
<keyword evidence="2 8" id="KW-0808">Transferase</keyword>
<evidence type="ECO:0000256" key="5">
    <source>
        <dbReference type="ARBA" id="ARBA00022723"/>
    </source>
</evidence>
<name>A0A7C9KNP2_9SPHN</name>
<dbReference type="AlphaFoldDB" id="A0A7C9KNP2"/>
<evidence type="ECO:0000259" key="10">
    <source>
        <dbReference type="Pfam" id="PF12627"/>
    </source>
</evidence>
<evidence type="ECO:0000256" key="6">
    <source>
        <dbReference type="ARBA" id="ARBA00022741"/>
    </source>
</evidence>
<dbReference type="Pfam" id="PF12627">
    <property type="entry name" value="PolyA_pol_RNAbd"/>
    <property type="match status" value="1"/>
</dbReference>
<sequence>MTRLPDQAWAGTPAGRALLDALDAGAGRTRLVGGAVRDALLGAAGADIDLATQLTPQDVMARLAAAGLKAVPTGLAHGTVTAVGDGLVAEVTTLRRDVATNGRHAEVAFTDDWQTDASRRDFTINALYAALPGGAISDFFGGLEDLAARRVRFIGDPLQRIAEDHLRILRFFRFSARFAGTVDADGLAASMARANDLMALSRERIAGELRGILSVADPVPVMALMIDRGIWAPVLPEIAADRLAVLARTVAAEAAAGLAPGWQRRLAALLPADAAATVASRLRVSNADRMRIVAAVAADVAPRWPIVWRDGVEAVADRLLIAGDAGGAAAVLAWQRPRLPASGRDIIARGVAPGPQVAKRLGDFERAWVAAGFPDDPDTVTVLLDKAAAG</sequence>
<evidence type="ECO:0000256" key="1">
    <source>
        <dbReference type="ARBA" id="ARBA00001946"/>
    </source>
</evidence>
<dbReference type="Pfam" id="PF01743">
    <property type="entry name" value="PolyA_pol"/>
    <property type="match status" value="1"/>
</dbReference>
<dbReference type="PANTHER" id="PTHR46173:SF1">
    <property type="entry name" value="CCA TRNA NUCLEOTIDYLTRANSFERASE 1, MITOCHONDRIAL"/>
    <property type="match status" value="1"/>
</dbReference>
<keyword evidence="3" id="KW-0819">tRNA processing</keyword>